<sequence>MTANTANIINAIVNLLNNPIVDLKTIYIGKNRINNVGDALERYVQDLFINGFDLNDNIRNQKVSEHFSYLGNTSNPPDMMLKGDDAIEVKKIQSKNAALALNSSHPKSTLRADNPMLTVSCKEAEAWQEKDMLYVVGVVGNECLTSLCFVYGVDYAAAHEVYETVKQRIKSGVETIEGVEFHPTNELGKIKRIDPLGITNLRVRGMWHIENPFRVFEYVYQRNYDHQFNFMTIINNKKWQSLDNRQDLIDKINTIETANISDIHIKNPNNPAQLVSAKLIEFHIPVSEAKS</sequence>
<dbReference type="Pfam" id="PF09521">
    <property type="entry name" value="RE_NgoPII"/>
    <property type="match status" value="1"/>
</dbReference>
<proteinExistence type="predicted"/>
<dbReference type="RefSeq" id="WP_078308430.1">
    <property type="nucleotide sequence ID" value="NZ_CP147511.1"/>
</dbReference>
<keyword evidence="1" id="KW-0378">Hydrolase</keyword>
<reference evidence="1 2" key="1">
    <citation type="submission" date="2017-02" db="EMBL/GenBank/DDBJ databases">
        <title>Draft genome sequence of Moraxella lincolnii CCUG 9405T type strain.</title>
        <authorList>
            <person name="Salva-Serra F."/>
            <person name="Engstrom-Jakobsson H."/>
            <person name="Thorell K."/>
            <person name="Jaen-Luchoro D."/>
            <person name="Gonzales-Siles L."/>
            <person name="Karlsson R."/>
            <person name="Yazdan S."/>
            <person name="Boulund F."/>
            <person name="Johnning A."/>
            <person name="Engstrand L."/>
            <person name="Kristiansson E."/>
            <person name="Moore E."/>
        </authorList>
    </citation>
    <scope>NUCLEOTIDE SEQUENCE [LARGE SCALE GENOMIC DNA]</scope>
    <source>
        <strain evidence="1 2">CCUG 9405</strain>
    </source>
</reference>
<evidence type="ECO:0000313" key="2">
    <source>
        <dbReference type="Proteomes" id="UP000191094"/>
    </source>
</evidence>
<keyword evidence="1" id="KW-0255">Endonuclease</keyword>
<keyword evidence="1" id="KW-0540">Nuclease</keyword>
<dbReference type="AlphaFoldDB" id="A0A1T0C7N0"/>
<comment type="caution">
    <text evidence="1">The sequence shown here is derived from an EMBL/GenBank/DDBJ whole genome shotgun (WGS) entry which is preliminary data.</text>
</comment>
<dbReference type="OrthoDB" id="8610000at2"/>
<protein>
    <submittedName>
        <fullName evidence="1">Restriction endonuclease</fullName>
    </submittedName>
</protein>
<dbReference type="GO" id="GO:0003677">
    <property type="term" value="F:DNA binding"/>
    <property type="evidence" value="ECO:0007669"/>
    <property type="project" value="InterPro"/>
</dbReference>
<keyword evidence="2" id="KW-1185">Reference proteome</keyword>
<dbReference type="GO" id="GO:0009307">
    <property type="term" value="P:DNA restriction-modification system"/>
    <property type="evidence" value="ECO:0007669"/>
    <property type="project" value="InterPro"/>
</dbReference>
<organism evidence="1 2">
    <name type="scientific">Lwoffella lincolnii</name>
    <dbReference type="NCBI Taxonomy" id="90241"/>
    <lineage>
        <taxon>Bacteria</taxon>
        <taxon>Pseudomonadati</taxon>
        <taxon>Pseudomonadota</taxon>
        <taxon>Gammaproteobacteria</taxon>
        <taxon>Moraxellales</taxon>
        <taxon>Moraxellaceae</taxon>
        <taxon>Lwoffella</taxon>
    </lineage>
</organism>
<dbReference type="GO" id="GO:0009036">
    <property type="term" value="F:type II site-specific deoxyribonuclease activity"/>
    <property type="evidence" value="ECO:0007669"/>
    <property type="project" value="InterPro"/>
</dbReference>
<name>A0A1T0C7N0_9GAMM</name>
<dbReference type="EMBL" id="MUYT01000018">
    <property type="protein sequence ID" value="OOS18376.1"/>
    <property type="molecule type" value="Genomic_DNA"/>
</dbReference>
<evidence type="ECO:0000313" key="1">
    <source>
        <dbReference type="EMBL" id="OOS18376.1"/>
    </source>
</evidence>
<dbReference type="InterPro" id="IPR019046">
    <property type="entry name" value="Restrct_endonuc_II_NgoPII"/>
</dbReference>
<accession>A0A1T0C7N0</accession>
<dbReference type="Proteomes" id="UP000191094">
    <property type="component" value="Unassembled WGS sequence"/>
</dbReference>
<gene>
    <name evidence="1" type="ORF">B0682_09085</name>
</gene>
<dbReference type="STRING" id="90241.B0682_09085"/>